<proteinExistence type="predicted"/>
<reference evidence="2" key="1">
    <citation type="journal article" date="2022" name="Mol. Ecol. Resour.">
        <title>The genomes of chicory, endive, great burdock and yacon provide insights into Asteraceae palaeo-polyploidization history and plant inulin production.</title>
        <authorList>
            <person name="Fan W."/>
            <person name="Wang S."/>
            <person name="Wang H."/>
            <person name="Wang A."/>
            <person name="Jiang F."/>
            <person name="Liu H."/>
            <person name="Zhao H."/>
            <person name="Xu D."/>
            <person name="Zhang Y."/>
        </authorList>
    </citation>
    <scope>NUCLEOTIDE SEQUENCE [LARGE SCALE GENOMIC DNA]</scope>
    <source>
        <strain evidence="2">cv. Niubang</strain>
    </source>
</reference>
<protein>
    <submittedName>
        <fullName evidence="1">Uncharacterized protein</fullName>
    </submittedName>
</protein>
<comment type="caution">
    <text evidence="1">The sequence shown here is derived from an EMBL/GenBank/DDBJ whole genome shotgun (WGS) entry which is preliminary data.</text>
</comment>
<organism evidence="1 2">
    <name type="scientific">Arctium lappa</name>
    <name type="common">Greater burdock</name>
    <name type="synonym">Lappa major</name>
    <dbReference type="NCBI Taxonomy" id="4217"/>
    <lineage>
        <taxon>Eukaryota</taxon>
        <taxon>Viridiplantae</taxon>
        <taxon>Streptophyta</taxon>
        <taxon>Embryophyta</taxon>
        <taxon>Tracheophyta</taxon>
        <taxon>Spermatophyta</taxon>
        <taxon>Magnoliopsida</taxon>
        <taxon>eudicotyledons</taxon>
        <taxon>Gunneridae</taxon>
        <taxon>Pentapetalae</taxon>
        <taxon>asterids</taxon>
        <taxon>campanulids</taxon>
        <taxon>Asterales</taxon>
        <taxon>Asteraceae</taxon>
        <taxon>Carduoideae</taxon>
        <taxon>Cardueae</taxon>
        <taxon>Arctiinae</taxon>
        <taxon>Arctium</taxon>
    </lineage>
</organism>
<sequence length="72" mass="8266">MIVSFLCSHHLHPPLSHPSSRTQPIQSSTSFLFQISTETLEKSLLITRSIVLFDQISRVSFKFLQLFSSHHL</sequence>
<gene>
    <name evidence="1" type="ORF">L6452_27610</name>
</gene>
<accession>A0ACB8ZWC1</accession>
<evidence type="ECO:0000313" key="2">
    <source>
        <dbReference type="Proteomes" id="UP001055879"/>
    </source>
</evidence>
<keyword evidence="2" id="KW-1185">Reference proteome</keyword>
<dbReference type="EMBL" id="CM042055">
    <property type="protein sequence ID" value="KAI3702021.1"/>
    <property type="molecule type" value="Genomic_DNA"/>
</dbReference>
<name>A0ACB8ZWC1_ARCLA</name>
<evidence type="ECO:0000313" key="1">
    <source>
        <dbReference type="EMBL" id="KAI3702021.1"/>
    </source>
</evidence>
<reference evidence="1 2" key="2">
    <citation type="journal article" date="2022" name="Mol. Ecol. Resour.">
        <title>The genomes of chicory, endive, great burdock and yacon provide insights into Asteraceae paleo-polyploidization history and plant inulin production.</title>
        <authorList>
            <person name="Fan W."/>
            <person name="Wang S."/>
            <person name="Wang H."/>
            <person name="Wang A."/>
            <person name="Jiang F."/>
            <person name="Liu H."/>
            <person name="Zhao H."/>
            <person name="Xu D."/>
            <person name="Zhang Y."/>
        </authorList>
    </citation>
    <scope>NUCLEOTIDE SEQUENCE [LARGE SCALE GENOMIC DNA]</scope>
    <source>
        <strain evidence="2">cv. Niubang</strain>
    </source>
</reference>
<dbReference type="Proteomes" id="UP001055879">
    <property type="component" value="Linkage Group LG09"/>
</dbReference>